<reference evidence="2" key="1">
    <citation type="journal article" date="2019" name="Int. J. Syst. Evol. Microbiol.">
        <title>The Global Catalogue of Microorganisms (GCM) 10K type strain sequencing project: providing services to taxonomists for standard genome sequencing and annotation.</title>
        <authorList>
            <consortium name="The Broad Institute Genomics Platform"/>
            <consortium name="The Broad Institute Genome Sequencing Center for Infectious Disease"/>
            <person name="Wu L."/>
            <person name="Ma J."/>
        </authorList>
    </citation>
    <scope>NUCLEOTIDE SEQUENCE [LARGE SCALE GENOMIC DNA]</scope>
    <source>
        <strain evidence="2">CGMCC 4.7204</strain>
    </source>
</reference>
<accession>A0ABV8KY03</accession>
<name>A0ABV8KY03_9NOCA</name>
<dbReference type="RefSeq" id="WP_378543492.1">
    <property type="nucleotide sequence ID" value="NZ_JBHSBA010000001.1"/>
</dbReference>
<dbReference type="Proteomes" id="UP001595767">
    <property type="component" value="Unassembled WGS sequence"/>
</dbReference>
<evidence type="ECO:0000313" key="1">
    <source>
        <dbReference type="EMBL" id="MFC4123346.1"/>
    </source>
</evidence>
<sequence length="45" mass="5019">MAAQPVRGAREAAYRRAVTEGNVAFGQPNGLPWPHHGAWSYRMRP</sequence>
<protein>
    <submittedName>
        <fullName evidence="1">Uncharacterized protein</fullName>
    </submittedName>
</protein>
<keyword evidence="2" id="KW-1185">Reference proteome</keyword>
<evidence type="ECO:0000313" key="2">
    <source>
        <dbReference type="Proteomes" id="UP001595767"/>
    </source>
</evidence>
<comment type="caution">
    <text evidence="1">The sequence shown here is derived from an EMBL/GenBank/DDBJ whole genome shotgun (WGS) entry which is preliminary data.</text>
</comment>
<gene>
    <name evidence="1" type="ORF">ACFOW8_00230</name>
</gene>
<proteinExistence type="predicted"/>
<dbReference type="EMBL" id="JBHSBA010000001">
    <property type="protein sequence ID" value="MFC4123346.1"/>
    <property type="molecule type" value="Genomic_DNA"/>
</dbReference>
<organism evidence="1 2">
    <name type="scientific">Nocardia rhizosphaerae</name>
    <dbReference type="NCBI Taxonomy" id="1691571"/>
    <lineage>
        <taxon>Bacteria</taxon>
        <taxon>Bacillati</taxon>
        <taxon>Actinomycetota</taxon>
        <taxon>Actinomycetes</taxon>
        <taxon>Mycobacteriales</taxon>
        <taxon>Nocardiaceae</taxon>
        <taxon>Nocardia</taxon>
    </lineage>
</organism>